<dbReference type="EMBL" id="OU503039">
    <property type="protein sequence ID" value="CAI9759993.1"/>
    <property type="molecule type" value="Genomic_DNA"/>
</dbReference>
<evidence type="ECO:0000313" key="2">
    <source>
        <dbReference type="Proteomes" id="UP000834106"/>
    </source>
</evidence>
<dbReference type="Proteomes" id="UP000834106">
    <property type="component" value="Chromosome 4"/>
</dbReference>
<reference evidence="1" key="1">
    <citation type="submission" date="2023-05" db="EMBL/GenBank/DDBJ databases">
        <authorList>
            <person name="Huff M."/>
        </authorList>
    </citation>
    <scope>NUCLEOTIDE SEQUENCE</scope>
</reference>
<name>A0AAD1Z0F5_9LAMI</name>
<accession>A0AAD1Z0F5</accession>
<proteinExistence type="predicted"/>
<organism evidence="1 2">
    <name type="scientific">Fraxinus pennsylvanica</name>
    <dbReference type="NCBI Taxonomy" id="56036"/>
    <lineage>
        <taxon>Eukaryota</taxon>
        <taxon>Viridiplantae</taxon>
        <taxon>Streptophyta</taxon>
        <taxon>Embryophyta</taxon>
        <taxon>Tracheophyta</taxon>
        <taxon>Spermatophyta</taxon>
        <taxon>Magnoliopsida</taxon>
        <taxon>eudicotyledons</taxon>
        <taxon>Gunneridae</taxon>
        <taxon>Pentapetalae</taxon>
        <taxon>asterids</taxon>
        <taxon>lamiids</taxon>
        <taxon>Lamiales</taxon>
        <taxon>Oleaceae</taxon>
        <taxon>Oleeae</taxon>
        <taxon>Fraxinus</taxon>
    </lineage>
</organism>
<sequence>MGDPHGASRMEDLMGISRMMEILCTKRIVNLLGATEVVVLGVSRMVGLLGTKRMVNPPGVNKFESLVGVRNLMVMWKINRKVGQIKRIVGRTPKEDLVVARTVGWEIEMQIKMAVGEMINHSMGAVVQVEEEEEEGVEEEEVNTVEGDLMIRVNPIVGTRKIFCSGSDTLLLSSLLKLSLDIFMGKLMVSGRSIGIGCCIDIISLSIDFKFEVPRDLGRNPLKASSHVPVKLQVRFKIMAFFDLQPKFHQNPFPKFNQKMENHPP</sequence>
<protein>
    <submittedName>
        <fullName evidence="1">Uncharacterized protein</fullName>
    </submittedName>
</protein>
<evidence type="ECO:0000313" key="1">
    <source>
        <dbReference type="EMBL" id="CAI9759993.1"/>
    </source>
</evidence>
<gene>
    <name evidence="1" type="ORF">FPE_LOCUS7423</name>
</gene>
<keyword evidence="2" id="KW-1185">Reference proteome</keyword>
<dbReference type="AlphaFoldDB" id="A0AAD1Z0F5"/>